<protein>
    <recommendedName>
        <fullName evidence="11">Extra-large guanine nucleotide-binding protein 1</fullName>
    </recommendedName>
</protein>
<evidence type="ECO:0008006" key="11">
    <source>
        <dbReference type="Google" id="ProtNLM"/>
    </source>
</evidence>
<dbReference type="Gene3D" id="3.40.50.300">
    <property type="entry name" value="P-loop containing nucleotide triphosphate hydrolases"/>
    <property type="match status" value="1"/>
</dbReference>
<dbReference type="Pfam" id="PF00503">
    <property type="entry name" value="G-alpha"/>
    <property type="match status" value="1"/>
</dbReference>
<dbReference type="FunFam" id="3.40.50.300:FF:000692">
    <property type="entry name" value="Guanine nucleotide-binding protein subunit alpha"/>
    <property type="match status" value="1"/>
</dbReference>
<dbReference type="PRINTS" id="PR00318">
    <property type="entry name" value="GPROTEINA"/>
</dbReference>
<keyword evidence="1 8" id="KW-0479">Metal-binding</keyword>
<dbReference type="GO" id="GO:0008270">
    <property type="term" value="F:zinc ion binding"/>
    <property type="evidence" value="ECO:0007669"/>
    <property type="project" value="UniProtKB-KW"/>
</dbReference>
<dbReference type="SUPFAM" id="SSF57903">
    <property type="entry name" value="FYVE/PHD zinc finger"/>
    <property type="match status" value="1"/>
</dbReference>
<keyword evidence="6" id="KW-0807">Transducer</keyword>
<evidence type="ECO:0000256" key="5">
    <source>
        <dbReference type="ARBA" id="ARBA00023134"/>
    </source>
</evidence>
<evidence type="ECO:0000256" key="6">
    <source>
        <dbReference type="ARBA" id="ARBA00023224"/>
    </source>
</evidence>
<gene>
    <name evidence="9" type="ORF">SAY87_007371</name>
</gene>
<dbReference type="CDD" id="cd00066">
    <property type="entry name" value="G-alpha"/>
    <property type="match status" value="1"/>
</dbReference>
<dbReference type="PROSITE" id="PS51882">
    <property type="entry name" value="G_ALPHA"/>
    <property type="match status" value="1"/>
</dbReference>
<reference evidence="9 10" key="1">
    <citation type="journal article" date="2023" name="Hortic Res">
        <title>Pangenome of water caltrop reveals structural variations and asymmetric subgenome divergence after allopolyploidization.</title>
        <authorList>
            <person name="Zhang X."/>
            <person name="Chen Y."/>
            <person name="Wang L."/>
            <person name="Yuan Y."/>
            <person name="Fang M."/>
            <person name="Shi L."/>
            <person name="Lu R."/>
            <person name="Comes H.P."/>
            <person name="Ma Y."/>
            <person name="Chen Y."/>
            <person name="Huang G."/>
            <person name="Zhou Y."/>
            <person name="Zheng Z."/>
            <person name="Qiu Y."/>
        </authorList>
    </citation>
    <scope>NUCLEOTIDE SEQUENCE [LARGE SCALE GENOMIC DNA]</scope>
    <source>
        <tissue evidence="9">Roots</tissue>
    </source>
</reference>
<feature type="binding site" evidence="7">
    <location>
        <begin position="678"/>
        <end position="682"/>
    </location>
    <ligand>
        <name>GTP</name>
        <dbReference type="ChEBI" id="CHEBI:37565"/>
    </ligand>
</feature>
<dbReference type="SMART" id="SM00275">
    <property type="entry name" value="G_alpha"/>
    <property type="match status" value="1"/>
</dbReference>
<evidence type="ECO:0000256" key="3">
    <source>
        <dbReference type="ARBA" id="ARBA00022771"/>
    </source>
</evidence>
<evidence type="ECO:0000256" key="4">
    <source>
        <dbReference type="ARBA" id="ARBA00022833"/>
    </source>
</evidence>
<evidence type="ECO:0000256" key="2">
    <source>
        <dbReference type="ARBA" id="ARBA00022741"/>
    </source>
</evidence>
<dbReference type="PANTHER" id="PTHR36486">
    <property type="entry name" value="OS01G0977800 PROTEIN"/>
    <property type="match status" value="1"/>
</dbReference>
<dbReference type="InterPro" id="IPR011025">
    <property type="entry name" value="GproteinA_insert"/>
</dbReference>
<dbReference type="PANTHER" id="PTHR36486:SF4">
    <property type="entry name" value="PH DOMAIN-CONTAINING PROTEIN"/>
    <property type="match status" value="1"/>
</dbReference>
<dbReference type="GO" id="GO:0003924">
    <property type="term" value="F:GTPase activity"/>
    <property type="evidence" value="ECO:0007669"/>
    <property type="project" value="InterPro"/>
</dbReference>
<evidence type="ECO:0000256" key="1">
    <source>
        <dbReference type="ARBA" id="ARBA00022723"/>
    </source>
</evidence>
<evidence type="ECO:0000256" key="8">
    <source>
        <dbReference type="PIRSR" id="PIRSR601019-2"/>
    </source>
</evidence>
<dbReference type="SUPFAM" id="SSF47895">
    <property type="entry name" value="Transducin (alpha subunit), insertion domain"/>
    <property type="match status" value="1"/>
</dbReference>
<dbReference type="Gene3D" id="1.10.400.10">
    <property type="entry name" value="GI Alpha 1, domain 2-like"/>
    <property type="match status" value="1"/>
</dbReference>
<keyword evidence="5 7" id="KW-0342">GTP-binding</keyword>
<evidence type="ECO:0000313" key="10">
    <source>
        <dbReference type="Proteomes" id="UP001345219"/>
    </source>
</evidence>
<proteinExistence type="predicted"/>
<dbReference type="GO" id="GO:0007186">
    <property type="term" value="P:G protein-coupled receptor signaling pathway"/>
    <property type="evidence" value="ECO:0007669"/>
    <property type="project" value="InterPro"/>
</dbReference>
<dbReference type="InterPro" id="IPR011011">
    <property type="entry name" value="Znf_FYVE_PHD"/>
</dbReference>
<dbReference type="InterPro" id="IPR053057">
    <property type="entry name" value="XLG_GTP-binding"/>
</dbReference>
<organism evidence="9 10">
    <name type="scientific">Trapa incisa</name>
    <dbReference type="NCBI Taxonomy" id="236973"/>
    <lineage>
        <taxon>Eukaryota</taxon>
        <taxon>Viridiplantae</taxon>
        <taxon>Streptophyta</taxon>
        <taxon>Embryophyta</taxon>
        <taxon>Tracheophyta</taxon>
        <taxon>Spermatophyta</taxon>
        <taxon>Magnoliopsida</taxon>
        <taxon>eudicotyledons</taxon>
        <taxon>Gunneridae</taxon>
        <taxon>Pentapetalae</taxon>
        <taxon>rosids</taxon>
        <taxon>malvids</taxon>
        <taxon>Myrtales</taxon>
        <taxon>Lythraceae</taxon>
        <taxon>Trapa</taxon>
    </lineage>
</organism>
<keyword evidence="3" id="KW-0863">Zinc-finger</keyword>
<comment type="caution">
    <text evidence="9">The sequence shown here is derived from an EMBL/GenBank/DDBJ whole genome shotgun (WGS) entry which is preliminary data.</text>
</comment>
<dbReference type="AlphaFoldDB" id="A0AAN7K2Z0"/>
<evidence type="ECO:0000313" key="9">
    <source>
        <dbReference type="EMBL" id="KAK4757244.1"/>
    </source>
</evidence>
<dbReference type="InterPro" id="IPR027417">
    <property type="entry name" value="P-loop_NTPase"/>
</dbReference>
<accession>A0AAN7K2Z0</accession>
<dbReference type="EMBL" id="JAXIOK010000013">
    <property type="protein sequence ID" value="KAK4757244.1"/>
    <property type="molecule type" value="Genomic_DNA"/>
</dbReference>
<dbReference type="GO" id="GO:0005525">
    <property type="term" value="F:GTP binding"/>
    <property type="evidence" value="ECO:0007669"/>
    <property type="project" value="UniProtKB-KW"/>
</dbReference>
<dbReference type="SUPFAM" id="SSF52540">
    <property type="entry name" value="P-loop containing nucleoside triphosphate hydrolases"/>
    <property type="match status" value="1"/>
</dbReference>
<evidence type="ECO:0000256" key="7">
    <source>
        <dbReference type="PIRSR" id="PIRSR601019-1"/>
    </source>
</evidence>
<feature type="binding site" evidence="8">
    <location>
        <position position="657"/>
    </location>
    <ligand>
        <name>Mg(2+)</name>
        <dbReference type="ChEBI" id="CHEBI:18420"/>
    </ligand>
</feature>
<feature type="binding site" evidence="7">
    <location>
        <begin position="765"/>
        <end position="768"/>
    </location>
    <ligand>
        <name>GTP</name>
        <dbReference type="ChEBI" id="CHEBI:37565"/>
    </ligand>
</feature>
<keyword evidence="4" id="KW-0862">Zinc</keyword>
<dbReference type="Proteomes" id="UP001345219">
    <property type="component" value="Chromosome 6"/>
</dbReference>
<dbReference type="InterPro" id="IPR001019">
    <property type="entry name" value="Gprotein_alpha_su"/>
</dbReference>
<sequence>MAAVMRRFVSLPPTAVAEDDEFPVEYSFALEYTGPPLYSDIPRAVPVNVGEIPTASALSSNPWLLDLSLPVIAPIKRKGFGCEKPDKQSKHGSSREADAASLSTIADENCAMRHSLDLPLSLGDSGRGDVGLVFEEDRINPEIVEIESPPPSSSSNYFSEKEEVSDYGSPHHARKSSIVTFHEPESSDVIDDEESVLTEPDDLIPVKPVAQKNEKKGSCYRCLRGNRFTRKETCIVCDSKFCRSCVLRAMGSMPEGRKCITCIGFRIDESKRGSLGRCSNMLKGLLSEEEVKRIMGSEKSCTANQLPPNIVYVNNEALTQAELGLLQSCPNPPKNLRPGNYWYDRLSGYWGKEGQKPCQIITAELNIGGQIQRNASNGNTNILINKREITREEVWMLKVAGIQCEGEPHFWVSGDGSYMEEGQNNVKGRLWEKRKTKVFCAMLSLPLPPSITSSGREEGAQNNLDQNALHKLLLVGPDKSGTGTIFKQTKFLLEVPFTEDERQNIKLLIQSNLYSYLGILLEGREWFAEESLREENLKAKGKGLLVEESSSSGQMYQKEDGSTYAMGRKLKAFSDWLLKVIESGNLEVIVLSATREYALFVEELWKDRAIQATYNRRSELGLPRVATYFLERAIEISKEDYVPSDMDILYAEGITTSNGLACTEFSFPKPVEGEEYIDLYDQNDDSGRYQLIRVHPRCLGKNCKYLEMFEDVNMIVFCVSLVEYDEVSVDENGVSMNKMLASRNLLESIATHPAFYKKNFLLVLNKFDLLEQKIEQSPLTRCEWFHDFNPVISHNHKSGTYVNGNPSMAERAFHYIAVKFKRYFYSLTGQKLFVSMVTGLEQDSVQESLRYAKEVMNWHANEATVTQEESSTSMEASTTS</sequence>
<keyword evidence="8" id="KW-0460">Magnesium</keyword>
<keyword evidence="10" id="KW-1185">Reference proteome</keyword>
<dbReference type="GO" id="GO:0031683">
    <property type="term" value="F:G-protein beta/gamma-subunit complex binding"/>
    <property type="evidence" value="ECO:0007669"/>
    <property type="project" value="InterPro"/>
</dbReference>
<name>A0AAN7K2Z0_9MYRT</name>
<keyword evidence="2 7" id="KW-0547">Nucleotide-binding</keyword>